<name>A0A1Q9DXJ7_SYMMI</name>
<gene>
    <name evidence="2" type="ORF">AK812_SmicGene17524</name>
</gene>
<dbReference type="EMBL" id="LSRX01000347">
    <property type="protein sequence ID" value="OLP99881.1"/>
    <property type="molecule type" value="Genomic_DNA"/>
</dbReference>
<feature type="region of interest" description="Disordered" evidence="1">
    <location>
        <begin position="303"/>
        <end position="328"/>
    </location>
</feature>
<comment type="caution">
    <text evidence="2">The sequence shown here is derived from an EMBL/GenBank/DDBJ whole genome shotgun (WGS) entry which is preliminary data.</text>
</comment>
<dbReference type="Proteomes" id="UP000186817">
    <property type="component" value="Unassembled WGS sequence"/>
</dbReference>
<reference evidence="2 3" key="1">
    <citation type="submission" date="2016-02" db="EMBL/GenBank/DDBJ databases">
        <title>Genome analysis of coral dinoflagellate symbionts highlights evolutionary adaptations to a symbiotic lifestyle.</title>
        <authorList>
            <person name="Aranda M."/>
            <person name="Li Y."/>
            <person name="Liew Y.J."/>
            <person name="Baumgarten S."/>
            <person name="Simakov O."/>
            <person name="Wilson M."/>
            <person name="Piel J."/>
            <person name="Ashoor H."/>
            <person name="Bougouffa S."/>
            <person name="Bajic V.B."/>
            <person name="Ryu T."/>
            <person name="Ravasi T."/>
            <person name="Bayer T."/>
            <person name="Micklem G."/>
            <person name="Kim H."/>
            <person name="Bhak J."/>
            <person name="Lajeunesse T.C."/>
            <person name="Voolstra C.R."/>
        </authorList>
    </citation>
    <scope>NUCLEOTIDE SEQUENCE [LARGE SCALE GENOMIC DNA]</scope>
    <source>
        <strain evidence="2 3">CCMP2467</strain>
    </source>
</reference>
<dbReference type="OrthoDB" id="440317at2759"/>
<keyword evidence="3" id="KW-1185">Reference proteome</keyword>
<proteinExistence type="predicted"/>
<evidence type="ECO:0000313" key="3">
    <source>
        <dbReference type="Proteomes" id="UP000186817"/>
    </source>
</evidence>
<evidence type="ECO:0000313" key="2">
    <source>
        <dbReference type="EMBL" id="OLP99881.1"/>
    </source>
</evidence>
<organism evidence="2 3">
    <name type="scientific">Symbiodinium microadriaticum</name>
    <name type="common">Dinoflagellate</name>
    <name type="synonym">Zooxanthella microadriatica</name>
    <dbReference type="NCBI Taxonomy" id="2951"/>
    <lineage>
        <taxon>Eukaryota</taxon>
        <taxon>Sar</taxon>
        <taxon>Alveolata</taxon>
        <taxon>Dinophyceae</taxon>
        <taxon>Suessiales</taxon>
        <taxon>Symbiodiniaceae</taxon>
        <taxon>Symbiodinium</taxon>
    </lineage>
</organism>
<protein>
    <submittedName>
        <fullName evidence="2">Uncharacterized protein</fullName>
    </submittedName>
</protein>
<dbReference type="AlphaFoldDB" id="A0A1Q9DXJ7"/>
<evidence type="ECO:0000256" key="1">
    <source>
        <dbReference type="SAM" id="MobiDB-lite"/>
    </source>
</evidence>
<sequence length="383" mass="43738">MGNPQQTRYVLFTFHVGYQTFKRLREIAQEQRRLLHVKDFLSLTDSEIRSCHEGIRLKGKLKFLDTEELLAKFKKSGGQIVFFSYEWQSWTKLGPNDVQLEWMRLSLSMYSQEHNVPLENLNVWLDILAIPQCHAGMKTLAVNSLYVYAASTSAFIIVAPECMHENTGNHSGIDSYKDRVWTRVEQVAMVSANGTKKMFVSKGKDGLAPVDMDFLSRSLEVFQANMSCCRRNHEHQDYCDKEMVLLPMLGSLNSATTKEFFRGPSWADLSEAEPSMGDAAGKRREMLHVYRRQVSKKRRILKESRKRQEMDDAATTVVSSDPANYPPDVEAMGGVGLDISEDGDEIQRELEAIFDRIEAEEARRNQRGVVSDGEEAWNLHGVR</sequence>
<accession>A0A1Q9DXJ7</accession>